<evidence type="ECO:0000313" key="2">
    <source>
        <dbReference type="EMBL" id="KAF2713999.1"/>
    </source>
</evidence>
<proteinExistence type="predicted"/>
<dbReference type="EMBL" id="MU005765">
    <property type="protein sequence ID" value="KAF2713999.1"/>
    <property type="molecule type" value="Genomic_DNA"/>
</dbReference>
<dbReference type="PROSITE" id="PS00028">
    <property type="entry name" value="ZINC_FINGER_C2H2_1"/>
    <property type="match status" value="1"/>
</dbReference>
<protein>
    <recommendedName>
        <fullName evidence="1">C2H2-type domain-containing protein</fullName>
    </recommendedName>
</protein>
<dbReference type="Proteomes" id="UP000799428">
    <property type="component" value="Unassembled WGS sequence"/>
</dbReference>
<dbReference type="InterPro" id="IPR013087">
    <property type="entry name" value="Znf_C2H2_type"/>
</dbReference>
<reference evidence="2" key="1">
    <citation type="journal article" date="2020" name="Stud. Mycol.">
        <title>101 Dothideomycetes genomes: a test case for predicting lifestyles and emergence of pathogens.</title>
        <authorList>
            <person name="Haridas S."/>
            <person name="Albert R."/>
            <person name="Binder M."/>
            <person name="Bloem J."/>
            <person name="Labutti K."/>
            <person name="Salamov A."/>
            <person name="Andreopoulos B."/>
            <person name="Baker S."/>
            <person name="Barry K."/>
            <person name="Bills G."/>
            <person name="Bluhm B."/>
            <person name="Cannon C."/>
            <person name="Castanera R."/>
            <person name="Culley D."/>
            <person name="Daum C."/>
            <person name="Ezra D."/>
            <person name="Gonzalez J."/>
            <person name="Henrissat B."/>
            <person name="Kuo A."/>
            <person name="Liang C."/>
            <person name="Lipzen A."/>
            <person name="Lutzoni F."/>
            <person name="Magnuson J."/>
            <person name="Mondo S."/>
            <person name="Nolan M."/>
            <person name="Ohm R."/>
            <person name="Pangilinan J."/>
            <person name="Park H.-J."/>
            <person name="Ramirez L."/>
            <person name="Alfaro M."/>
            <person name="Sun H."/>
            <person name="Tritt A."/>
            <person name="Yoshinaga Y."/>
            <person name="Zwiers L.-H."/>
            <person name="Turgeon B."/>
            <person name="Goodwin S."/>
            <person name="Spatafora J."/>
            <person name="Crous P."/>
            <person name="Grigoriev I."/>
        </authorList>
    </citation>
    <scope>NUCLEOTIDE SEQUENCE</scope>
    <source>
        <strain evidence="2">CBS 279.74</strain>
    </source>
</reference>
<sequence>MSSMTEMHIISAEDPHDVHVTTMPCPALPCPATYIQWVPLYIHIYIHTWEEFKRSTKPAPR</sequence>
<dbReference type="AlphaFoldDB" id="A0A6G1KMD5"/>
<evidence type="ECO:0000313" key="3">
    <source>
        <dbReference type="Proteomes" id="UP000799428"/>
    </source>
</evidence>
<evidence type="ECO:0000259" key="1">
    <source>
        <dbReference type="PROSITE" id="PS00028"/>
    </source>
</evidence>
<accession>A0A6G1KMD5</accession>
<name>A0A6G1KMD5_9PLEO</name>
<feature type="domain" description="C2H2-type" evidence="1">
    <location>
        <begin position="25"/>
        <end position="47"/>
    </location>
</feature>
<organism evidence="2 3">
    <name type="scientific">Pleomassaria siparia CBS 279.74</name>
    <dbReference type="NCBI Taxonomy" id="1314801"/>
    <lineage>
        <taxon>Eukaryota</taxon>
        <taxon>Fungi</taxon>
        <taxon>Dikarya</taxon>
        <taxon>Ascomycota</taxon>
        <taxon>Pezizomycotina</taxon>
        <taxon>Dothideomycetes</taxon>
        <taxon>Pleosporomycetidae</taxon>
        <taxon>Pleosporales</taxon>
        <taxon>Pleomassariaceae</taxon>
        <taxon>Pleomassaria</taxon>
    </lineage>
</organism>
<gene>
    <name evidence="2" type="ORF">K504DRAFT_152173</name>
</gene>
<keyword evidence="3" id="KW-1185">Reference proteome</keyword>